<sequence length="398" mass="45884">MLNPTCYFSVFLVSIVSCFYENNSNYEPKWIYFLNNQKKLMSDLFDGYDNSVSPVYSQVDPSKPLGYDLEAPKRFNYTLFLYFVKLVEVVEPEEKVTLVLEISEAWFDPRLAWEANSYNGINTLYVRQEKVWSPTLNSYKVNDMNDLRDQDFRIVSIDSSGRVNTTTSLRMSINCPLNVAVFPFDSQTCVMQFTMPLFPIHFVELHTELFDGIANSTAWSLMGNAEWDMINLTNRVEILAYGDYQLATFEITIRRNPMYYIYMIVLPSFIINTLSIIGVFMRKADRMSKLNVGLTNIMTMTFILGVMADKIPKTGSIPLLGIHIVVNLFITVAAVAVTVFIEKIKKVVLPRLRKRKGLWSYKLEGILEDWMDIICMIVLETISCVNFFIIIGFWIANS</sequence>
<protein>
    <submittedName>
        <fullName evidence="7">Protein CBG01221</fullName>
    </submittedName>
</protein>
<dbReference type="PRINTS" id="PR00252">
    <property type="entry name" value="NRIONCHANNEL"/>
</dbReference>
<dbReference type="InterPro" id="IPR036719">
    <property type="entry name" value="Neuro-gated_channel_TM_sf"/>
</dbReference>
<keyword evidence="8" id="KW-1185">Reference proteome</keyword>
<dbReference type="GO" id="GO:0098794">
    <property type="term" value="C:postsynapse"/>
    <property type="evidence" value="ECO:0007669"/>
    <property type="project" value="GOC"/>
</dbReference>
<dbReference type="GO" id="GO:0005231">
    <property type="term" value="F:excitatory extracellular ligand-gated monoatomic ion channel activity"/>
    <property type="evidence" value="ECO:0000318"/>
    <property type="project" value="GO_Central"/>
</dbReference>
<feature type="transmembrane region" description="Helical" evidence="5">
    <location>
        <begin position="320"/>
        <end position="341"/>
    </location>
</feature>
<dbReference type="GO" id="GO:0043005">
    <property type="term" value="C:neuron projection"/>
    <property type="evidence" value="ECO:0000318"/>
    <property type="project" value="GO_Central"/>
</dbReference>
<dbReference type="RefSeq" id="XP_045091775.1">
    <property type="nucleotide sequence ID" value="XM_045236958.1"/>
</dbReference>
<feature type="transmembrane region" description="Helical" evidence="5">
    <location>
        <begin position="259"/>
        <end position="280"/>
    </location>
</feature>
<evidence type="ECO:0000256" key="1">
    <source>
        <dbReference type="ARBA" id="ARBA00004141"/>
    </source>
</evidence>
<organism evidence="7 8">
    <name type="scientific">Caenorhabditis briggsae</name>
    <dbReference type="NCBI Taxonomy" id="6238"/>
    <lineage>
        <taxon>Eukaryota</taxon>
        <taxon>Metazoa</taxon>
        <taxon>Ecdysozoa</taxon>
        <taxon>Nematoda</taxon>
        <taxon>Chromadorea</taxon>
        <taxon>Rhabditida</taxon>
        <taxon>Rhabditina</taxon>
        <taxon>Rhabditomorpha</taxon>
        <taxon>Rhabditoidea</taxon>
        <taxon>Rhabditidae</taxon>
        <taxon>Peloderinae</taxon>
        <taxon>Caenorhabditis</taxon>
    </lineage>
</organism>
<dbReference type="Gene3D" id="1.20.58.390">
    <property type="entry name" value="Neurotransmitter-gated ion-channel transmembrane domain"/>
    <property type="match status" value="1"/>
</dbReference>
<dbReference type="STRING" id="6238.A8WPV7"/>
<feature type="chain" id="PRO_5022264222" evidence="5">
    <location>
        <begin position="19"/>
        <end position="398"/>
    </location>
</feature>
<dbReference type="CTD" id="8577983"/>
<keyword evidence="2 5" id="KW-0812">Transmembrane</keyword>
<feature type="transmembrane region" description="Helical" evidence="5">
    <location>
        <begin position="373"/>
        <end position="396"/>
    </location>
</feature>
<dbReference type="AlphaFoldDB" id="A8WPV7"/>
<evidence type="ECO:0000313" key="7">
    <source>
        <dbReference type="EMBL" id="CAP22515.2"/>
    </source>
</evidence>
<dbReference type="GeneID" id="8577983"/>
<dbReference type="GO" id="GO:0007268">
    <property type="term" value="P:chemical synaptic transmission"/>
    <property type="evidence" value="ECO:0000318"/>
    <property type="project" value="GO_Central"/>
</dbReference>
<evidence type="ECO:0000256" key="3">
    <source>
        <dbReference type="ARBA" id="ARBA00022989"/>
    </source>
</evidence>
<dbReference type="FunFam" id="1.20.58.390:FF:000124">
    <property type="entry name" value="Protein CBG26995"/>
    <property type="match status" value="1"/>
</dbReference>
<feature type="domain" description="Neurotransmitter-gated ion-channel ligand-binding" evidence="6">
    <location>
        <begin position="38"/>
        <end position="257"/>
    </location>
</feature>
<dbReference type="PANTHER" id="PTHR18945">
    <property type="entry name" value="NEUROTRANSMITTER GATED ION CHANNEL"/>
    <property type="match status" value="1"/>
</dbReference>
<dbReference type="SUPFAM" id="SSF63712">
    <property type="entry name" value="Nicotinic receptor ligand binding domain-like"/>
    <property type="match status" value="1"/>
</dbReference>
<dbReference type="GO" id="GO:0045202">
    <property type="term" value="C:synapse"/>
    <property type="evidence" value="ECO:0000318"/>
    <property type="project" value="GO_Central"/>
</dbReference>
<dbReference type="Pfam" id="PF02931">
    <property type="entry name" value="Neur_chan_LBD"/>
    <property type="match status" value="1"/>
</dbReference>
<feature type="signal peptide" evidence="5">
    <location>
        <begin position="1"/>
        <end position="18"/>
    </location>
</feature>
<dbReference type="GO" id="GO:1904315">
    <property type="term" value="F:transmitter-gated monoatomic ion channel activity involved in regulation of postsynaptic membrane potential"/>
    <property type="evidence" value="ECO:0000318"/>
    <property type="project" value="GO_Central"/>
</dbReference>
<comment type="similarity">
    <text evidence="5">Belongs to the ligand-gated ion channel (TC 1.A.9) family.</text>
</comment>
<keyword evidence="3 5" id="KW-1133">Transmembrane helix</keyword>
<evidence type="ECO:0000256" key="5">
    <source>
        <dbReference type="RuleBase" id="RU000687"/>
    </source>
</evidence>
<comment type="subcellular location">
    <subcellularLocation>
        <location evidence="1">Membrane</location>
        <topology evidence="1">Multi-pass membrane protein</topology>
    </subcellularLocation>
</comment>
<evidence type="ECO:0000313" key="9">
    <source>
        <dbReference type="WormBase" id="CBG01221"/>
    </source>
</evidence>
<dbReference type="eggNOG" id="KOG3645">
    <property type="taxonomic scope" value="Eukaryota"/>
</dbReference>
<gene>
    <name evidence="7 9" type="ORF">CBG01221</name>
    <name evidence="7" type="ORF">CBG_01221</name>
</gene>
<dbReference type="InterPro" id="IPR038050">
    <property type="entry name" value="Neuro_actylchol_rec"/>
</dbReference>
<dbReference type="FunFam" id="2.70.170.10:FF:000027">
    <property type="entry name" value="Ligand-Gated ion Channel"/>
    <property type="match status" value="1"/>
</dbReference>
<dbReference type="InterPro" id="IPR006202">
    <property type="entry name" value="Neur_chan_lig-bd"/>
</dbReference>
<keyword evidence="5" id="KW-0407">Ion channel</keyword>
<dbReference type="PROSITE" id="PS00236">
    <property type="entry name" value="NEUROTR_ION_CHANNEL"/>
    <property type="match status" value="1"/>
</dbReference>
<dbReference type="GO" id="GO:0034220">
    <property type="term" value="P:monoatomic ion transmembrane transport"/>
    <property type="evidence" value="ECO:0000318"/>
    <property type="project" value="GO_Central"/>
</dbReference>
<dbReference type="WormBase" id="CBG01221">
    <property type="protein sequence ID" value="CBP34543"/>
    <property type="gene ID" value="WBGene00024487"/>
</dbReference>
<evidence type="ECO:0000256" key="2">
    <source>
        <dbReference type="ARBA" id="ARBA00022692"/>
    </source>
</evidence>
<dbReference type="EMBL" id="HE601256">
    <property type="protein sequence ID" value="CAP22515.2"/>
    <property type="molecule type" value="Genomic_DNA"/>
</dbReference>
<keyword evidence="5" id="KW-0406">Ion transport</keyword>
<dbReference type="GO" id="GO:0005886">
    <property type="term" value="C:plasma membrane"/>
    <property type="evidence" value="ECO:0000318"/>
    <property type="project" value="GO_Central"/>
</dbReference>
<dbReference type="Proteomes" id="UP000008549">
    <property type="component" value="Unassembled WGS sequence"/>
</dbReference>
<evidence type="ECO:0000313" key="8">
    <source>
        <dbReference type="Proteomes" id="UP000008549"/>
    </source>
</evidence>
<dbReference type="InParanoid" id="A8WPV7"/>
<evidence type="ECO:0000259" key="6">
    <source>
        <dbReference type="Pfam" id="PF02931"/>
    </source>
</evidence>
<proteinExistence type="inferred from homology"/>
<dbReference type="CDD" id="cd18989">
    <property type="entry name" value="LGIC_ECD_cation"/>
    <property type="match status" value="1"/>
</dbReference>
<dbReference type="GO" id="GO:0042391">
    <property type="term" value="P:regulation of membrane potential"/>
    <property type="evidence" value="ECO:0000318"/>
    <property type="project" value="GO_Central"/>
</dbReference>
<dbReference type="InterPro" id="IPR006201">
    <property type="entry name" value="Neur_channel"/>
</dbReference>
<evidence type="ECO:0000256" key="4">
    <source>
        <dbReference type="ARBA" id="ARBA00023136"/>
    </source>
</evidence>
<feature type="transmembrane region" description="Helical" evidence="5">
    <location>
        <begin position="292"/>
        <end position="308"/>
    </location>
</feature>
<dbReference type="HOGENOM" id="CLU_054847_1_0_1"/>
<dbReference type="CDD" id="cd19051">
    <property type="entry name" value="LGIC_TM_cation"/>
    <property type="match status" value="1"/>
</dbReference>
<keyword evidence="5" id="KW-0813">Transport</keyword>
<accession>A8WPV7</accession>
<dbReference type="Gene3D" id="2.70.170.10">
    <property type="entry name" value="Neurotransmitter-gated ion-channel ligand-binding domain"/>
    <property type="match status" value="1"/>
</dbReference>
<reference evidence="7 8" key="1">
    <citation type="journal article" date="2003" name="PLoS Biol.">
        <title>The genome sequence of Caenorhabditis briggsae: a platform for comparative genomics.</title>
        <authorList>
            <person name="Stein L.D."/>
            <person name="Bao Z."/>
            <person name="Blasiar D."/>
            <person name="Blumenthal T."/>
            <person name="Brent M.R."/>
            <person name="Chen N."/>
            <person name="Chinwalla A."/>
            <person name="Clarke L."/>
            <person name="Clee C."/>
            <person name="Coghlan A."/>
            <person name="Coulson A."/>
            <person name="D'Eustachio P."/>
            <person name="Fitch D.H."/>
            <person name="Fulton L.A."/>
            <person name="Fulton R.E."/>
            <person name="Griffiths-Jones S."/>
            <person name="Harris T.W."/>
            <person name="Hillier L.W."/>
            <person name="Kamath R."/>
            <person name="Kuwabara P.E."/>
            <person name="Mardis E.R."/>
            <person name="Marra M.A."/>
            <person name="Miner T.L."/>
            <person name="Minx P."/>
            <person name="Mullikin J.C."/>
            <person name="Plumb R.W."/>
            <person name="Rogers J."/>
            <person name="Schein J.E."/>
            <person name="Sohrmann M."/>
            <person name="Spieth J."/>
            <person name="Stajich J.E."/>
            <person name="Wei C."/>
            <person name="Willey D."/>
            <person name="Wilson R.K."/>
            <person name="Durbin R."/>
            <person name="Waterston R.H."/>
        </authorList>
    </citation>
    <scope>NUCLEOTIDE SEQUENCE [LARGE SCALE GENOMIC DNA]</scope>
    <source>
        <strain evidence="7 8">AF16</strain>
    </source>
</reference>
<keyword evidence="4 5" id="KW-0472">Membrane</keyword>
<dbReference type="InterPro" id="IPR036734">
    <property type="entry name" value="Neur_chan_lig-bd_sf"/>
</dbReference>
<dbReference type="SUPFAM" id="SSF90112">
    <property type="entry name" value="Neurotransmitter-gated ion-channel transmembrane pore"/>
    <property type="match status" value="1"/>
</dbReference>
<keyword evidence="5" id="KW-0732">Signal</keyword>
<name>A8WPV7_CAEBR</name>
<dbReference type="GO" id="GO:0004888">
    <property type="term" value="F:transmembrane signaling receptor activity"/>
    <property type="evidence" value="ECO:0007669"/>
    <property type="project" value="InterPro"/>
</dbReference>
<reference evidence="7 8" key="2">
    <citation type="journal article" date="2011" name="PLoS Genet.">
        <title>Caenorhabditis briggsae recombinant inbred line genotypes reveal inter-strain incompatibility and the evolution of recombination.</title>
        <authorList>
            <person name="Ross J.A."/>
            <person name="Koboldt D.C."/>
            <person name="Staisch J.E."/>
            <person name="Chamberlin H.M."/>
            <person name="Gupta B.P."/>
            <person name="Miller R.D."/>
            <person name="Baird S.E."/>
            <person name="Haag E.S."/>
        </authorList>
    </citation>
    <scope>NUCLEOTIDE SEQUENCE [LARGE SCALE GENOMIC DNA]</scope>
    <source>
        <strain evidence="7 8">AF16</strain>
    </source>
</reference>
<dbReference type="KEGG" id="cbr:CBG_01221"/>
<dbReference type="InterPro" id="IPR018000">
    <property type="entry name" value="Neurotransmitter_ion_chnl_CS"/>
</dbReference>
<dbReference type="GO" id="GO:1902495">
    <property type="term" value="C:transmembrane transporter complex"/>
    <property type="evidence" value="ECO:0000318"/>
    <property type="project" value="GO_Central"/>
</dbReference>